<dbReference type="AlphaFoldDB" id="A0A6J7L9M9"/>
<dbReference type="Pfam" id="PF10724">
    <property type="entry name" value="DUF2516"/>
    <property type="match status" value="1"/>
</dbReference>
<proteinExistence type="predicted"/>
<dbReference type="EMBL" id="CAFBNF010000380">
    <property type="protein sequence ID" value="CAB4964737.1"/>
    <property type="molecule type" value="Genomic_DNA"/>
</dbReference>
<protein>
    <submittedName>
        <fullName evidence="2">Unannotated protein</fullName>
    </submittedName>
</protein>
<gene>
    <name evidence="2" type="ORF">UFOPK3773_02295</name>
</gene>
<keyword evidence="1" id="KW-1133">Transmembrane helix</keyword>
<keyword evidence="1" id="KW-0812">Transmembrane</keyword>
<keyword evidence="1" id="KW-0472">Membrane</keyword>
<sequence>MPPLIALIVQALSWAIVLGAVVCFVDALIRPAQAFPAIDRQTKPFWLFILGLCGVVALLFSAVGFFGLFASVGVVFYLVDVRPKVKAITGR</sequence>
<evidence type="ECO:0000313" key="2">
    <source>
        <dbReference type="EMBL" id="CAB4964737.1"/>
    </source>
</evidence>
<accession>A0A6J7L9M9</accession>
<name>A0A6J7L9M9_9ZZZZ</name>
<feature type="transmembrane region" description="Helical" evidence="1">
    <location>
        <begin position="44"/>
        <end position="77"/>
    </location>
</feature>
<dbReference type="InterPro" id="IPR019662">
    <property type="entry name" value="DUF2516"/>
</dbReference>
<organism evidence="2">
    <name type="scientific">freshwater metagenome</name>
    <dbReference type="NCBI Taxonomy" id="449393"/>
    <lineage>
        <taxon>unclassified sequences</taxon>
        <taxon>metagenomes</taxon>
        <taxon>ecological metagenomes</taxon>
    </lineage>
</organism>
<evidence type="ECO:0000256" key="1">
    <source>
        <dbReference type="SAM" id="Phobius"/>
    </source>
</evidence>
<reference evidence="2" key="1">
    <citation type="submission" date="2020-05" db="EMBL/GenBank/DDBJ databases">
        <authorList>
            <person name="Chiriac C."/>
            <person name="Salcher M."/>
            <person name="Ghai R."/>
            <person name="Kavagutti S V."/>
        </authorList>
    </citation>
    <scope>NUCLEOTIDE SEQUENCE</scope>
</reference>